<reference evidence="1" key="1">
    <citation type="submission" date="2022-01" db="EMBL/GenBank/DDBJ databases">
        <authorList>
            <person name="King R."/>
        </authorList>
    </citation>
    <scope>NUCLEOTIDE SEQUENCE</scope>
</reference>
<keyword evidence="2" id="KW-1185">Reference proteome</keyword>
<sequence>MTTTSNHPILFPYVMSRIPIRVGAVSTVYRGPGPAYTNSQLHRPLKQGSEDMQLKKLAGFMSCANRREEMSCEAPLDRYLFRGRAAAVDFANDSNPV</sequence>
<gene>
    <name evidence="1" type="ORF">NEZAVI_LOCUS11206</name>
</gene>
<dbReference type="AlphaFoldDB" id="A0A9P0HHZ1"/>
<protein>
    <submittedName>
        <fullName evidence="1">Uncharacterized protein</fullName>
    </submittedName>
</protein>
<proteinExistence type="predicted"/>
<evidence type="ECO:0000313" key="1">
    <source>
        <dbReference type="EMBL" id="CAH1402376.1"/>
    </source>
</evidence>
<accession>A0A9P0HHZ1</accession>
<name>A0A9P0HHZ1_NEZVI</name>
<organism evidence="1 2">
    <name type="scientific">Nezara viridula</name>
    <name type="common">Southern green stink bug</name>
    <name type="synonym">Cimex viridulus</name>
    <dbReference type="NCBI Taxonomy" id="85310"/>
    <lineage>
        <taxon>Eukaryota</taxon>
        <taxon>Metazoa</taxon>
        <taxon>Ecdysozoa</taxon>
        <taxon>Arthropoda</taxon>
        <taxon>Hexapoda</taxon>
        <taxon>Insecta</taxon>
        <taxon>Pterygota</taxon>
        <taxon>Neoptera</taxon>
        <taxon>Paraneoptera</taxon>
        <taxon>Hemiptera</taxon>
        <taxon>Heteroptera</taxon>
        <taxon>Panheteroptera</taxon>
        <taxon>Pentatomomorpha</taxon>
        <taxon>Pentatomoidea</taxon>
        <taxon>Pentatomidae</taxon>
        <taxon>Pentatominae</taxon>
        <taxon>Nezara</taxon>
    </lineage>
</organism>
<evidence type="ECO:0000313" key="2">
    <source>
        <dbReference type="Proteomes" id="UP001152798"/>
    </source>
</evidence>
<dbReference type="Proteomes" id="UP001152798">
    <property type="component" value="Chromosome 5"/>
</dbReference>
<dbReference type="EMBL" id="OV725081">
    <property type="protein sequence ID" value="CAH1402376.1"/>
    <property type="molecule type" value="Genomic_DNA"/>
</dbReference>